<reference evidence="2" key="1">
    <citation type="submission" date="2022-11" db="UniProtKB">
        <authorList>
            <consortium name="WormBaseParasite"/>
        </authorList>
    </citation>
    <scope>IDENTIFICATION</scope>
</reference>
<accession>A0A915DDK3</accession>
<protein>
    <submittedName>
        <fullName evidence="2">Uncharacterized protein</fullName>
    </submittedName>
</protein>
<evidence type="ECO:0000313" key="2">
    <source>
        <dbReference type="WBParaSite" id="jg18491"/>
    </source>
</evidence>
<organism evidence="1 2">
    <name type="scientific">Ditylenchus dipsaci</name>
    <dbReference type="NCBI Taxonomy" id="166011"/>
    <lineage>
        <taxon>Eukaryota</taxon>
        <taxon>Metazoa</taxon>
        <taxon>Ecdysozoa</taxon>
        <taxon>Nematoda</taxon>
        <taxon>Chromadorea</taxon>
        <taxon>Rhabditida</taxon>
        <taxon>Tylenchina</taxon>
        <taxon>Tylenchomorpha</taxon>
        <taxon>Sphaerularioidea</taxon>
        <taxon>Anguinidae</taxon>
        <taxon>Anguininae</taxon>
        <taxon>Ditylenchus</taxon>
    </lineage>
</organism>
<keyword evidence="1" id="KW-1185">Reference proteome</keyword>
<dbReference type="AlphaFoldDB" id="A0A915DDK3"/>
<name>A0A915DDK3_9BILA</name>
<sequence>MTRIQTEDSVTISKCVPYYTYLLSHLNECEERYELDGEILLLIAGLKTELSRKCQRFVDPDDPMFDTIYLIAALVDVNTISLLSTDQMTLAKESLLSKAPNPPAAPQISINAPQAAMDATSFTAFVQKKKMDAIQVRATDIEQEPGLTGKFFFWCSDCVTFSSQPTSS</sequence>
<evidence type="ECO:0000313" key="1">
    <source>
        <dbReference type="Proteomes" id="UP000887574"/>
    </source>
</evidence>
<dbReference type="Proteomes" id="UP000887574">
    <property type="component" value="Unplaced"/>
</dbReference>
<dbReference type="WBParaSite" id="jg18491">
    <property type="protein sequence ID" value="jg18491"/>
    <property type="gene ID" value="jg18491"/>
</dbReference>
<proteinExistence type="predicted"/>